<dbReference type="InterPro" id="IPR045136">
    <property type="entry name" value="Iah1-like"/>
</dbReference>
<dbReference type="Pfam" id="PF13472">
    <property type="entry name" value="Lipase_GDSL_2"/>
    <property type="match status" value="1"/>
</dbReference>
<organism evidence="3 4">
    <name type="scientific">Arundinibacter roseus</name>
    <dbReference type="NCBI Taxonomy" id="2070510"/>
    <lineage>
        <taxon>Bacteria</taxon>
        <taxon>Pseudomonadati</taxon>
        <taxon>Bacteroidota</taxon>
        <taxon>Cytophagia</taxon>
        <taxon>Cytophagales</taxon>
        <taxon>Spirosomataceae</taxon>
        <taxon>Arundinibacter</taxon>
    </lineage>
</organism>
<dbReference type="PANTHER" id="PTHR14209">
    <property type="entry name" value="ISOAMYL ACETATE-HYDROLYZING ESTERASE 1"/>
    <property type="match status" value="1"/>
</dbReference>
<proteinExistence type="predicted"/>
<gene>
    <name evidence="3" type="ORF">EZE20_05275</name>
</gene>
<dbReference type="GO" id="GO:0016788">
    <property type="term" value="F:hydrolase activity, acting on ester bonds"/>
    <property type="evidence" value="ECO:0007669"/>
    <property type="project" value="UniProtKB-ARBA"/>
</dbReference>
<dbReference type="OrthoDB" id="9774205at2"/>
<dbReference type="EMBL" id="SMJU01000003">
    <property type="protein sequence ID" value="TDB67360.1"/>
    <property type="molecule type" value="Genomic_DNA"/>
</dbReference>
<protein>
    <submittedName>
        <fullName evidence="3">GDSL family lipase</fullName>
    </submittedName>
</protein>
<sequence length="414" mass="45623">MKQKKVLAACGPFVVLLALSFGSVFAQKTTQSTLTSADAFILKEQERVVFLGNSIFENDFQFGYLELALTTRYAGRNITFRNLGWTGDNVWGEARSTFTNPPTPYQHLMNQLNKAQPTLVFVAYGGVEAQEGESGLPRFREGLTKLLDHLDSLGATSILLSPTPVQYADSSANVSGRNADLRRYAAEISATAKTRGLRYVDILTPLTEISKSQSILENGVHLNELGYYHLAGILEKNLGLTPRSQSVSLQMKKNGVKAPASVQILESEPNSIIRFAMEPGYLPLPAPQSGQLPDGMLPTLAISGLRKGVYALTVNNQLVATATSHAWEKGISITEGPAFVQAAAIREMIIKKNEQFFFQYRPLNRTYILGFRAYEQGRHAQGLEEHSLIIKWLEGQIALKSLPKSNVYQLSLVK</sequence>
<dbReference type="SUPFAM" id="SSF52266">
    <property type="entry name" value="SGNH hydrolase"/>
    <property type="match status" value="1"/>
</dbReference>
<evidence type="ECO:0000259" key="2">
    <source>
        <dbReference type="Pfam" id="PF13472"/>
    </source>
</evidence>
<evidence type="ECO:0000256" key="1">
    <source>
        <dbReference type="SAM" id="SignalP"/>
    </source>
</evidence>
<feature type="chain" id="PRO_5020926891" evidence="1">
    <location>
        <begin position="27"/>
        <end position="414"/>
    </location>
</feature>
<dbReference type="AlphaFoldDB" id="A0A4R4KH25"/>
<feature type="signal peptide" evidence="1">
    <location>
        <begin position="1"/>
        <end position="26"/>
    </location>
</feature>
<evidence type="ECO:0000313" key="4">
    <source>
        <dbReference type="Proteomes" id="UP000295706"/>
    </source>
</evidence>
<feature type="domain" description="SGNH hydrolase-type esterase" evidence="2">
    <location>
        <begin position="50"/>
        <end position="227"/>
    </location>
</feature>
<keyword evidence="4" id="KW-1185">Reference proteome</keyword>
<dbReference type="Gene3D" id="3.40.50.1110">
    <property type="entry name" value="SGNH hydrolase"/>
    <property type="match status" value="1"/>
</dbReference>
<keyword evidence="1" id="KW-0732">Signal</keyword>
<reference evidence="3 4" key="1">
    <citation type="submission" date="2019-02" db="EMBL/GenBank/DDBJ databases">
        <title>Arundinibacter roseus gen. nov., sp. nov., a new member of the family Cytophagaceae.</title>
        <authorList>
            <person name="Szuroczki S."/>
            <person name="Khayer B."/>
            <person name="Sproer C."/>
            <person name="Toumi M."/>
            <person name="Szabo A."/>
            <person name="Felfoldi T."/>
            <person name="Schumann P."/>
            <person name="Toth E."/>
        </authorList>
    </citation>
    <scope>NUCLEOTIDE SEQUENCE [LARGE SCALE GENOMIC DNA]</scope>
    <source>
        <strain evidence="3 4">DMA-k-7a</strain>
    </source>
</reference>
<dbReference type="RefSeq" id="WP_132115264.1">
    <property type="nucleotide sequence ID" value="NZ_SMJU01000003.1"/>
</dbReference>
<dbReference type="PANTHER" id="PTHR14209:SF19">
    <property type="entry name" value="ISOAMYL ACETATE-HYDROLYZING ESTERASE 1 HOMOLOG"/>
    <property type="match status" value="1"/>
</dbReference>
<dbReference type="Proteomes" id="UP000295706">
    <property type="component" value="Unassembled WGS sequence"/>
</dbReference>
<dbReference type="InterPro" id="IPR036514">
    <property type="entry name" value="SGNH_hydro_sf"/>
</dbReference>
<accession>A0A4R4KH25</accession>
<evidence type="ECO:0000313" key="3">
    <source>
        <dbReference type="EMBL" id="TDB67360.1"/>
    </source>
</evidence>
<dbReference type="InterPro" id="IPR013830">
    <property type="entry name" value="SGNH_hydro"/>
</dbReference>
<comment type="caution">
    <text evidence="3">The sequence shown here is derived from an EMBL/GenBank/DDBJ whole genome shotgun (WGS) entry which is preliminary data.</text>
</comment>
<name>A0A4R4KH25_9BACT</name>